<evidence type="ECO:0000313" key="1">
    <source>
        <dbReference type="EMBL" id="QLG27392.1"/>
    </source>
</evidence>
<dbReference type="Proteomes" id="UP000509750">
    <property type="component" value="Chromosome"/>
</dbReference>
<name>A0A7D5GBE5_9EURY</name>
<dbReference type="EMBL" id="CP058529">
    <property type="protein sequence ID" value="QLG27392.1"/>
    <property type="molecule type" value="Genomic_DNA"/>
</dbReference>
<proteinExistence type="predicted"/>
<reference evidence="1 2" key="1">
    <citation type="submission" date="2020-07" db="EMBL/GenBank/DDBJ databases">
        <title>Gai3-2, isolated from salt lake.</title>
        <authorList>
            <person name="Cui H."/>
            <person name="Shi X."/>
        </authorList>
    </citation>
    <scope>NUCLEOTIDE SEQUENCE [LARGE SCALE GENOMIC DNA]</scope>
    <source>
        <strain evidence="1 2">Gai3-2</strain>
    </source>
</reference>
<gene>
    <name evidence="1" type="ORF">HUG10_07450</name>
</gene>
<evidence type="ECO:0000313" key="2">
    <source>
        <dbReference type="Proteomes" id="UP000509750"/>
    </source>
</evidence>
<keyword evidence="2" id="KW-1185">Reference proteome</keyword>
<accession>A0A7D5GBE5</accession>
<dbReference type="AlphaFoldDB" id="A0A7D5GBE5"/>
<protein>
    <submittedName>
        <fullName evidence="1">Uncharacterized protein</fullName>
    </submittedName>
</protein>
<dbReference type="GeneID" id="56028657"/>
<dbReference type="RefSeq" id="WP_179168967.1">
    <property type="nucleotide sequence ID" value="NZ_CP058529.1"/>
</dbReference>
<dbReference type="KEGG" id="halg:HUG10_07450"/>
<dbReference type="OrthoDB" id="351191at2157"/>
<organism evidence="1 2">
    <name type="scientific">Halorarum halophilum</name>
    <dbReference type="NCBI Taxonomy" id="2743090"/>
    <lineage>
        <taxon>Archaea</taxon>
        <taxon>Methanobacteriati</taxon>
        <taxon>Methanobacteriota</taxon>
        <taxon>Stenosarchaea group</taxon>
        <taxon>Halobacteria</taxon>
        <taxon>Halobacteriales</taxon>
        <taxon>Haloferacaceae</taxon>
        <taxon>Halorarum</taxon>
    </lineage>
</organism>
<sequence length="238" mass="26460">MSKRTVERKLETLNEAVLGELSPEARTAWWLAARAAGEEEWLAPLVDTCPVREYEATDLAFTTRVTHARLICGDAVYDLHTAMEAFDRVEAATVPASLASGDSRPEPADADLEPAMAQFAHLRRRFHLLYVYYHGYRQFAEEVLGVDIETWFALHPDGQALLERVTGLFDLADELTTEDAAGESKGDAGDGDRLADERVEWRADEAEITLGEAADRFCAMQVDRWTASVDTVSWNVPG</sequence>